<comment type="caution">
    <text evidence="2">The sequence shown here is derived from an EMBL/GenBank/DDBJ whole genome shotgun (WGS) entry which is preliminary data.</text>
</comment>
<dbReference type="InterPro" id="IPR021255">
    <property type="entry name" value="DUF2807"/>
</dbReference>
<dbReference type="RefSeq" id="WP_379811860.1">
    <property type="nucleotide sequence ID" value="NZ_JBHUPC010000013.1"/>
</dbReference>
<dbReference type="Gene3D" id="2.160.20.120">
    <property type="match status" value="1"/>
</dbReference>
<evidence type="ECO:0000259" key="1">
    <source>
        <dbReference type="Pfam" id="PF10988"/>
    </source>
</evidence>
<gene>
    <name evidence="2" type="ORF">ACFS5J_09385</name>
</gene>
<proteinExistence type="predicted"/>
<sequence>MKKLVLSLLLISTVGFSQVEKAVGEFSKVTAFDKIDVYLIKADANKVVLKGKGTENIELVNNNGELKIRMSFGSMFQGDDVSATVYYNDIEAVEANEGSRITSNEVFKTLNFDIIAKEGSEIQLQLDVERLKVKLLQGSILKLAGTASNTDILINSGGKMHAKELFTEQTIITANTAGEATINASQFVDAKVRAGGYIQIFGEPKQINQKVIAGGTIEQGK</sequence>
<evidence type="ECO:0000313" key="2">
    <source>
        <dbReference type="EMBL" id="MFD2892222.1"/>
    </source>
</evidence>
<organism evidence="2 3">
    <name type="scientific">Flavobacterium chuncheonense</name>
    <dbReference type="NCBI Taxonomy" id="2026653"/>
    <lineage>
        <taxon>Bacteria</taxon>
        <taxon>Pseudomonadati</taxon>
        <taxon>Bacteroidota</taxon>
        <taxon>Flavobacteriia</taxon>
        <taxon>Flavobacteriales</taxon>
        <taxon>Flavobacteriaceae</taxon>
        <taxon>Flavobacterium</taxon>
    </lineage>
</organism>
<dbReference type="EMBL" id="JBHUPC010000013">
    <property type="protein sequence ID" value="MFD2892222.1"/>
    <property type="molecule type" value="Genomic_DNA"/>
</dbReference>
<dbReference type="Pfam" id="PF10988">
    <property type="entry name" value="DUF2807"/>
    <property type="match status" value="1"/>
</dbReference>
<protein>
    <submittedName>
        <fullName evidence="2">Head GIN domain-containing protein</fullName>
    </submittedName>
</protein>
<keyword evidence="3" id="KW-1185">Reference proteome</keyword>
<evidence type="ECO:0000313" key="3">
    <source>
        <dbReference type="Proteomes" id="UP001597534"/>
    </source>
</evidence>
<reference evidence="3" key="1">
    <citation type="journal article" date="2019" name="Int. J. Syst. Evol. Microbiol.">
        <title>The Global Catalogue of Microorganisms (GCM) 10K type strain sequencing project: providing services to taxonomists for standard genome sequencing and annotation.</title>
        <authorList>
            <consortium name="The Broad Institute Genomics Platform"/>
            <consortium name="The Broad Institute Genome Sequencing Center for Infectious Disease"/>
            <person name="Wu L."/>
            <person name="Ma J."/>
        </authorList>
    </citation>
    <scope>NUCLEOTIDE SEQUENCE [LARGE SCALE GENOMIC DNA]</scope>
    <source>
        <strain evidence="3">KCTC 22671</strain>
    </source>
</reference>
<feature type="domain" description="Putative auto-transporter adhesin head GIN" evidence="1">
    <location>
        <begin position="25"/>
        <end position="204"/>
    </location>
</feature>
<dbReference type="Proteomes" id="UP001597534">
    <property type="component" value="Unassembled WGS sequence"/>
</dbReference>
<accession>A0ABW5YM99</accession>
<name>A0ABW5YM99_9FLAO</name>